<feature type="domain" description="DUF2231" evidence="2">
    <location>
        <begin position="28"/>
        <end position="159"/>
    </location>
</feature>
<dbReference type="RefSeq" id="WP_247244750.1">
    <property type="nucleotide sequence ID" value="NZ_JALJRA010000011.1"/>
</dbReference>
<feature type="transmembrane region" description="Helical" evidence="1">
    <location>
        <begin position="97"/>
        <end position="115"/>
    </location>
</feature>
<organism evidence="3 4">
    <name type="scientific">Pseudorhizobium tarimense</name>
    <dbReference type="NCBI Taxonomy" id="1079109"/>
    <lineage>
        <taxon>Bacteria</taxon>
        <taxon>Pseudomonadati</taxon>
        <taxon>Pseudomonadota</taxon>
        <taxon>Alphaproteobacteria</taxon>
        <taxon>Hyphomicrobiales</taxon>
        <taxon>Rhizobiaceae</taxon>
        <taxon>Rhizobium/Agrobacterium group</taxon>
        <taxon>Pseudorhizobium</taxon>
    </lineage>
</organism>
<feature type="transmembrane region" description="Helical" evidence="1">
    <location>
        <begin position="127"/>
        <end position="147"/>
    </location>
</feature>
<evidence type="ECO:0000259" key="2">
    <source>
        <dbReference type="Pfam" id="PF09990"/>
    </source>
</evidence>
<sequence>MSTAEETENPVISKVKEKDVTSAVAVAGHPLHAMTVHFPIALVFVTFAIDVIYWWSADPFWLRAGVWSSGGAFFMGAAAGAVGTAELLMVAGIRGRVASWAHAVAAMMLIAVAGLNWGLRVTDAAEILPHGLLVSALAAVLAGMAGWHGGKLIFHHGIGLMVSPKD</sequence>
<keyword evidence="1" id="KW-1133">Transmembrane helix</keyword>
<evidence type="ECO:0000256" key="1">
    <source>
        <dbReference type="SAM" id="Phobius"/>
    </source>
</evidence>
<dbReference type="Pfam" id="PF09990">
    <property type="entry name" value="DUF2231"/>
    <property type="match status" value="1"/>
</dbReference>
<keyword evidence="4" id="KW-1185">Reference proteome</keyword>
<dbReference type="EMBL" id="JBEPLJ010000011">
    <property type="protein sequence ID" value="MET3586920.1"/>
    <property type="molecule type" value="Genomic_DNA"/>
</dbReference>
<evidence type="ECO:0000313" key="4">
    <source>
        <dbReference type="Proteomes" id="UP001549031"/>
    </source>
</evidence>
<dbReference type="Proteomes" id="UP001549031">
    <property type="component" value="Unassembled WGS sequence"/>
</dbReference>
<accession>A0ABV2H8P2</accession>
<name>A0ABV2H8P2_9HYPH</name>
<reference evidence="3 4" key="1">
    <citation type="submission" date="2024-06" db="EMBL/GenBank/DDBJ databases">
        <title>Genomic Encyclopedia of Type Strains, Phase IV (KMG-IV): sequencing the most valuable type-strain genomes for metagenomic binning, comparative biology and taxonomic classification.</title>
        <authorList>
            <person name="Goeker M."/>
        </authorList>
    </citation>
    <scope>NUCLEOTIDE SEQUENCE [LARGE SCALE GENOMIC DNA]</scope>
    <source>
        <strain evidence="3 4">DSM 105042</strain>
    </source>
</reference>
<proteinExistence type="predicted"/>
<feature type="transmembrane region" description="Helical" evidence="1">
    <location>
        <begin position="67"/>
        <end position="90"/>
    </location>
</feature>
<evidence type="ECO:0000313" key="3">
    <source>
        <dbReference type="EMBL" id="MET3586920.1"/>
    </source>
</evidence>
<feature type="transmembrane region" description="Helical" evidence="1">
    <location>
        <begin position="36"/>
        <end position="55"/>
    </location>
</feature>
<keyword evidence="1" id="KW-0812">Transmembrane</keyword>
<gene>
    <name evidence="3" type="ORF">ABID21_003042</name>
</gene>
<protein>
    <submittedName>
        <fullName evidence="3">Membrane protein</fullName>
    </submittedName>
</protein>
<comment type="caution">
    <text evidence="3">The sequence shown here is derived from an EMBL/GenBank/DDBJ whole genome shotgun (WGS) entry which is preliminary data.</text>
</comment>
<keyword evidence="1" id="KW-0472">Membrane</keyword>
<dbReference type="InterPro" id="IPR019251">
    <property type="entry name" value="DUF2231_TM"/>
</dbReference>